<dbReference type="InterPro" id="IPR016181">
    <property type="entry name" value="Acyl_CoA_acyltransferase"/>
</dbReference>
<feature type="compositionally biased region" description="Low complexity" evidence="1">
    <location>
        <begin position="1"/>
        <end position="24"/>
    </location>
</feature>
<evidence type="ECO:0000313" key="2">
    <source>
        <dbReference type="EMBL" id="GAA3756722.1"/>
    </source>
</evidence>
<dbReference type="Proteomes" id="UP001499884">
    <property type="component" value="Unassembled WGS sequence"/>
</dbReference>
<protein>
    <submittedName>
        <fullName evidence="2">Uncharacterized protein</fullName>
    </submittedName>
</protein>
<feature type="region of interest" description="Disordered" evidence="1">
    <location>
        <begin position="1"/>
        <end position="25"/>
    </location>
</feature>
<organism evidence="2 3">
    <name type="scientific">Streptomyces tremellae</name>
    <dbReference type="NCBI Taxonomy" id="1124239"/>
    <lineage>
        <taxon>Bacteria</taxon>
        <taxon>Bacillati</taxon>
        <taxon>Actinomycetota</taxon>
        <taxon>Actinomycetes</taxon>
        <taxon>Kitasatosporales</taxon>
        <taxon>Streptomycetaceae</taxon>
        <taxon>Streptomyces</taxon>
    </lineage>
</organism>
<dbReference type="EMBL" id="BAABEP010000071">
    <property type="protein sequence ID" value="GAA3756722.1"/>
    <property type="molecule type" value="Genomic_DNA"/>
</dbReference>
<feature type="compositionally biased region" description="Low complexity" evidence="1">
    <location>
        <begin position="99"/>
        <end position="117"/>
    </location>
</feature>
<gene>
    <name evidence="2" type="ORF">GCM10023082_59700</name>
</gene>
<feature type="region of interest" description="Disordered" evidence="1">
    <location>
        <begin position="58"/>
        <end position="136"/>
    </location>
</feature>
<comment type="caution">
    <text evidence="2">The sequence shown here is derived from an EMBL/GenBank/DDBJ whole genome shotgun (WGS) entry which is preliminary data.</text>
</comment>
<evidence type="ECO:0000256" key="1">
    <source>
        <dbReference type="SAM" id="MobiDB-lite"/>
    </source>
</evidence>
<feature type="compositionally biased region" description="Low complexity" evidence="1">
    <location>
        <begin position="73"/>
        <end position="89"/>
    </location>
</feature>
<sequence>MSAVVPAPRTAEAAPRTAAAPAPADTRYRVVLARGAADVRAAQRLRHQVFAGELGALLDVPGARPPRRRSRACRVPGASRASRASGGSRASRRTRPSRASRAARPAVRGQGAAPAPGRRGERGDRAPAGRSGTSNT</sequence>
<dbReference type="SUPFAM" id="SSF55729">
    <property type="entry name" value="Acyl-CoA N-acyltransferases (Nat)"/>
    <property type="match status" value="1"/>
</dbReference>
<feature type="compositionally biased region" description="Basic and acidic residues" evidence="1">
    <location>
        <begin position="118"/>
        <end position="127"/>
    </location>
</feature>
<evidence type="ECO:0000313" key="3">
    <source>
        <dbReference type="Proteomes" id="UP001499884"/>
    </source>
</evidence>
<keyword evidence="3" id="KW-1185">Reference proteome</keyword>
<accession>A0ABP7GBY0</accession>
<name>A0ABP7GBY0_9ACTN</name>
<proteinExistence type="predicted"/>
<reference evidence="3" key="1">
    <citation type="journal article" date="2019" name="Int. J. Syst. Evol. Microbiol.">
        <title>The Global Catalogue of Microorganisms (GCM) 10K type strain sequencing project: providing services to taxonomists for standard genome sequencing and annotation.</title>
        <authorList>
            <consortium name="The Broad Institute Genomics Platform"/>
            <consortium name="The Broad Institute Genome Sequencing Center for Infectious Disease"/>
            <person name="Wu L."/>
            <person name="Ma J."/>
        </authorList>
    </citation>
    <scope>NUCLEOTIDE SEQUENCE [LARGE SCALE GENOMIC DNA]</scope>
    <source>
        <strain evidence="3">JCM 30846</strain>
    </source>
</reference>